<evidence type="ECO:0000256" key="7">
    <source>
        <dbReference type="ARBA" id="ARBA00022949"/>
    </source>
</evidence>
<evidence type="ECO:0000256" key="4">
    <source>
        <dbReference type="ARBA" id="ARBA00022427"/>
    </source>
</evidence>
<keyword evidence="7" id="KW-0965">Cell junction</keyword>
<dbReference type="GO" id="GO:0005198">
    <property type="term" value="F:structural molecule activity"/>
    <property type="evidence" value="ECO:0007669"/>
    <property type="project" value="InterPro"/>
</dbReference>
<feature type="chain" id="PRO_5022817480" evidence="11">
    <location>
        <begin position="20"/>
        <end position="275"/>
    </location>
</feature>
<evidence type="ECO:0000256" key="8">
    <source>
        <dbReference type="ARBA" id="ARBA00022989"/>
    </source>
</evidence>
<dbReference type="Proteomes" id="UP000324632">
    <property type="component" value="Chromosome 25"/>
</dbReference>
<evidence type="ECO:0000313" key="12">
    <source>
        <dbReference type="EMBL" id="KAA0702400.1"/>
    </source>
</evidence>
<feature type="transmembrane region" description="Helical" evidence="10">
    <location>
        <begin position="213"/>
        <end position="233"/>
    </location>
</feature>
<evidence type="ECO:0000256" key="6">
    <source>
        <dbReference type="ARBA" id="ARBA00022692"/>
    </source>
</evidence>
<keyword evidence="5" id="KW-1003">Cell membrane</keyword>
<evidence type="ECO:0000256" key="9">
    <source>
        <dbReference type="ARBA" id="ARBA00023136"/>
    </source>
</evidence>
<comment type="subcellular location">
    <subcellularLocation>
        <location evidence="1">Cell junction</location>
        <location evidence="1">Tight junction</location>
    </subcellularLocation>
    <subcellularLocation>
        <location evidence="2">Cell membrane</location>
        <topology evidence="2">Multi-pass membrane protein</topology>
    </subcellularLocation>
</comment>
<keyword evidence="11" id="KW-0732">Signal</keyword>
<feature type="transmembrane region" description="Helical" evidence="10">
    <location>
        <begin position="133"/>
        <end position="153"/>
    </location>
</feature>
<feature type="signal peptide" evidence="11">
    <location>
        <begin position="1"/>
        <end position="19"/>
    </location>
</feature>
<evidence type="ECO:0000256" key="10">
    <source>
        <dbReference type="SAM" id="Phobius"/>
    </source>
</evidence>
<keyword evidence="9 10" id="KW-0472">Membrane</keyword>
<dbReference type="InterPro" id="IPR017974">
    <property type="entry name" value="Claudin_CS"/>
</dbReference>
<evidence type="ECO:0000256" key="2">
    <source>
        <dbReference type="ARBA" id="ARBA00004651"/>
    </source>
</evidence>
<dbReference type="PROSITE" id="PS01346">
    <property type="entry name" value="CLAUDIN"/>
    <property type="match status" value="2"/>
</dbReference>
<dbReference type="GO" id="GO:0005923">
    <property type="term" value="C:bicellular tight junction"/>
    <property type="evidence" value="ECO:0007669"/>
    <property type="project" value="UniProtKB-SubCell"/>
</dbReference>
<dbReference type="PANTHER" id="PTHR12002">
    <property type="entry name" value="CLAUDIN"/>
    <property type="match status" value="1"/>
</dbReference>
<feature type="transmembrane region" description="Helical" evidence="10">
    <location>
        <begin position="174"/>
        <end position="193"/>
    </location>
</feature>
<evidence type="ECO:0000256" key="1">
    <source>
        <dbReference type="ARBA" id="ARBA00004435"/>
    </source>
</evidence>
<accession>A0A5A9MYJ9</accession>
<dbReference type="GO" id="GO:0005886">
    <property type="term" value="C:plasma membrane"/>
    <property type="evidence" value="ECO:0007669"/>
    <property type="project" value="UniProtKB-SubCell"/>
</dbReference>
<dbReference type="PRINTS" id="PR01077">
    <property type="entry name" value="CLAUDIN"/>
</dbReference>
<organism evidence="12 13">
    <name type="scientific">Triplophysa tibetana</name>
    <dbReference type="NCBI Taxonomy" id="1572043"/>
    <lineage>
        <taxon>Eukaryota</taxon>
        <taxon>Metazoa</taxon>
        <taxon>Chordata</taxon>
        <taxon>Craniata</taxon>
        <taxon>Vertebrata</taxon>
        <taxon>Euteleostomi</taxon>
        <taxon>Actinopterygii</taxon>
        <taxon>Neopterygii</taxon>
        <taxon>Teleostei</taxon>
        <taxon>Ostariophysi</taxon>
        <taxon>Cypriniformes</taxon>
        <taxon>Nemacheilidae</taxon>
        <taxon>Triplophysa</taxon>
    </lineage>
</organism>
<sequence>MASMVVQVMGLFLSVIGWCLESSSTNSAVWRTRSNAEAVMTSSSTYEGLWLSCATNSMGAIQCQRYKTVLGLPAVSLANNYWRLSSVSGSVIISVRQYQNLWQSCAEGSTGVSNCRTFQSLLALDGYIQACRAMMIIALILGLLSIVLALLGLKCTKLGSTSENTKGKMALTAGVLFILSGVCVLVAVSWYAARVVQEFNDPFYGGTKFELGTGLYLGWAAAALVILGGGFLCTSCKSNPGPAQTRGYSYNYTSQPQKIYTTEAPSDYSSSKAYV</sequence>
<evidence type="ECO:0000256" key="3">
    <source>
        <dbReference type="ARBA" id="ARBA00008295"/>
    </source>
</evidence>
<name>A0A5A9MYJ9_9TELE</name>
<dbReference type="Gene3D" id="1.20.140.150">
    <property type="match status" value="2"/>
</dbReference>
<keyword evidence="13" id="KW-1185">Reference proteome</keyword>
<evidence type="ECO:0000313" key="13">
    <source>
        <dbReference type="Proteomes" id="UP000324632"/>
    </source>
</evidence>
<evidence type="ECO:0000256" key="5">
    <source>
        <dbReference type="ARBA" id="ARBA00022475"/>
    </source>
</evidence>
<dbReference type="EMBL" id="SOYY01000025">
    <property type="protein sequence ID" value="KAA0702400.1"/>
    <property type="molecule type" value="Genomic_DNA"/>
</dbReference>
<reference evidence="12 13" key="1">
    <citation type="journal article" date="2019" name="Mol. Ecol. Resour.">
        <title>Chromosome-level genome assembly of Triplophysa tibetana, a fish adapted to the harsh high-altitude environment of the Tibetan Plateau.</title>
        <authorList>
            <person name="Yang X."/>
            <person name="Liu H."/>
            <person name="Ma Z."/>
            <person name="Zou Y."/>
            <person name="Zou M."/>
            <person name="Mao Y."/>
            <person name="Li X."/>
            <person name="Wang H."/>
            <person name="Chen T."/>
            <person name="Wang W."/>
            <person name="Yang R."/>
        </authorList>
    </citation>
    <scope>NUCLEOTIDE SEQUENCE [LARGE SCALE GENOMIC DNA]</scope>
    <source>
        <strain evidence="12">TTIB1903HZAU</strain>
        <tissue evidence="12">Muscle</tissue>
    </source>
</reference>
<dbReference type="AlphaFoldDB" id="A0A5A9MYJ9"/>
<proteinExistence type="inferred from homology"/>
<dbReference type="InterPro" id="IPR006187">
    <property type="entry name" value="Claudin"/>
</dbReference>
<keyword evidence="8 10" id="KW-1133">Transmembrane helix</keyword>
<dbReference type="Pfam" id="PF00822">
    <property type="entry name" value="PMP22_Claudin"/>
    <property type="match status" value="1"/>
</dbReference>
<keyword evidence="6 10" id="KW-0812">Transmembrane</keyword>
<comment type="similarity">
    <text evidence="3">Belongs to the claudin family.</text>
</comment>
<evidence type="ECO:0000256" key="11">
    <source>
        <dbReference type="SAM" id="SignalP"/>
    </source>
</evidence>
<dbReference type="InterPro" id="IPR004031">
    <property type="entry name" value="PMP22/EMP/MP20/Claudin"/>
</dbReference>
<comment type="caution">
    <text evidence="12">The sequence shown here is derived from an EMBL/GenBank/DDBJ whole genome shotgun (WGS) entry which is preliminary data.</text>
</comment>
<protein>
    <submittedName>
        <fullName evidence="12">Claudin-15</fullName>
    </submittedName>
</protein>
<gene>
    <name evidence="12" type="ORF">E1301_Tti017018</name>
</gene>
<keyword evidence="4" id="KW-0796">Tight junction</keyword>